<evidence type="ECO:0000256" key="15">
    <source>
        <dbReference type="ARBA" id="ARBA00023411"/>
    </source>
</evidence>
<dbReference type="GO" id="GO:0046513">
    <property type="term" value="P:ceramide biosynthetic process"/>
    <property type="evidence" value="ECO:0007669"/>
    <property type="project" value="TreeGrafter"/>
</dbReference>
<keyword evidence="10" id="KW-0067">ATP-binding</keyword>
<dbReference type="GO" id="GO:0005524">
    <property type="term" value="F:ATP binding"/>
    <property type="evidence" value="ECO:0007669"/>
    <property type="project" value="UniProtKB-KW"/>
</dbReference>
<evidence type="ECO:0000256" key="26">
    <source>
        <dbReference type="ARBA" id="ARBA00044480"/>
    </source>
</evidence>
<dbReference type="InterPro" id="IPR016064">
    <property type="entry name" value="NAD/diacylglycerol_kinase_sf"/>
</dbReference>
<accession>A0AAN8JC02</accession>
<dbReference type="EMBL" id="JAZGQO010000011">
    <property type="protein sequence ID" value="KAK6173166.1"/>
    <property type="molecule type" value="Genomic_DNA"/>
</dbReference>
<evidence type="ECO:0000256" key="24">
    <source>
        <dbReference type="ARBA" id="ARBA00026142"/>
    </source>
</evidence>
<keyword evidence="32" id="KW-1185">Reference proteome</keyword>
<evidence type="ECO:0000256" key="29">
    <source>
        <dbReference type="ARBA" id="ARBA00048876"/>
    </source>
</evidence>
<dbReference type="GO" id="GO:0047620">
    <property type="term" value="F:acylglycerol kinase activity"/>
    <property type="evidence" value="ECO:0007669"/>
    <property type="project" value="UniProtKB-EC"/>
</dbReference>
<dbReference type="SMART" id="SM00046">
    <property type="entry name" value="DAGKc"/>
    <property type="match status" value="1"/>
</dbReference>
<evidence type="ECO:0000256" key="25">
    <source>
        <dbReference type="ARBA" id="ARBA00030553"/>
    </source>
</evidence>
<comment type="catalytic activity">
    <reaction evidence="20">
        <text>1-hexadecanoyl-sn-glycerol + ATP = 1-hexadecanoyl-sn-glycero-3-phosphate + ADP + H(+)</text>
        <dbReference type="Rhea" id="RHEA:43308"/>
        <dbReference type="ChEBI" id="CHEBI:15378"/>
        <dbReference type="ChEBI" id="CHEBI:30616"/>
        <dbReference type="ChEBI" id="CHEBI:57518"/>
        <dbReference type="ChEBI" id="CHEBI:75542"/>
        <dbReference type="ChEBI" id="CHEBI:456216"/>
    </reaction>
    <physiologicalReaction direction="left-to-right" evidence="20">
        <dbReference type="Rhea" id="RHEA:43309"/>
    </physiologicalReaction>
</comment>
<proteinExistence type="inferred from homology"/>
<evidence type="ECO:0000256" key="23">
    <source>
        <dbReference type="ARBA" id="ARBA00026098"/>
    </source>
</evidence>
<evidence type="ECO:0000256" key="16">
    <source>
        <dbReference type="ARBA" id="ARBA00024483"/>
    </source>
</evidence>
<comment type="subcellular location">
    <subcellularLocation>
        <location evidence="3">Mitochondrion inner membrane</location>
        <topology evidence="3">Peripheral membrane protein</topology>
    </subcellularLocation>
    <subcellularLocation>
        <location evidence="2">Mitochondrion intermembrane space</location>
    </subcellularLocation>
</comment>
<dbReference type="PROSITE" id="PS50146">
    <property type="entry name" value="DAGK"/>
    <property type="match status" value="1"/>
</dbReference>
<dbReference type="PANTHER" id="PTHR12358:SF31">
    <property type="entry name" value="ACYLGLYCEROL KINASE, MITOCHONDRIAL"/>
    <property type="match status" value="1"/>
</dbReference>
<dbReference type="GO" id="GO:0004143">
    <property type="term" value="F:ATP-dependent diacylglycerol kinase activity"/>
    <property type="evidence" value="ECO:0007669"/>
    <property type="project" value="UniProtKB-EC"/>
</dbReference>
<dbReference type="Proteomes" id="UP001347796">
    <property type="component" value="Unassembled WGS sequence"/>
</dbReference>
<comment type="catalytic activity">
    <reaction evidence="18">
        <text>a 1-acyl-sn-glycerol + ATP = a 1-acyl-sn-glycero-3-phosphate + ADP + H(+)</text>
        <dbReference type="Rhea" id="RHEA:33747"/>
        <dbReference type="ChEBI" id="CHEBI:15378"/>
        <dbReference type="ChEBI" id="CHEBI:30616"/>
        <dbReference type="ChEBI" id="CHEBI:57970"/>
        <dbReference type="ChEBI" id="CHEBI:64683"/>
        <dbReference type="ChEBI" id="CHEBI:456216"/>
    </reaction>
    <physiologicalReaction direction="left-to-right" evidence="18">
        <dbReference type="Rhea" id="RHEA:33748"/>
    </physiologicalReaction>
</comment>
<evidence type="ECO:0000256" key="20">
    <source>
        <dbReference type="ARBA" id="ARBA00024636"/>
    </source>
</evidence>
<comment type="catalytic activity">
    <reaction evidence="19">
        <text>2-(5Z,8Z,11Z,14Z-eicosatetraenoyl)-glycerol + ATP = 2-(5Z,8Z,11Z,14Z-eicosatetraenoyl)-sn-glycero-3-phosphate + ADP + H(+)</text>
        <dbReference type="Rhea" id="RHEA:43316"/>
        <dbReference type="ChEBI" id="CHEBI:15378"/>
        <dbReference type="ChEBI" id="CHEBI:30616"/>
        <dbReference type="ChEBI" id="CHEBI:52392"/>
        <dbReference type="ChEBI" id="CHEBI:78209"/>
        <dbReference type="ChEBI" id="CHEBI:456216"/>
    </reaction>
    <physiologicalReaction direction="left-to-right" evidence="19">
        <dbReference type="Rhea" id="RHEA:43317"/>
    </physiologicalReaction>
</comment>
<evidence type="ECO:0000256" key="1">
    <source>
        <dbReference type="ARBA" id="ARBA00001946"/>
    </source>
</evidence>
<keyword evidence="8" id="KW-0418">Kinase</keyword>
<keyword evidence="12" id="KW-0496">Mitochondrion</keyword>
<evidence type="ECO:0000256" key="11">
    <source>
        <dbReference type="ARBA" id="ARBA00023098"/>
    </source>
</evidence>
<feature type="domain" description="DAGKc" evidence="30">
    <location>
        <begin position="28"/>
        <end position="172"/>
    </location>
</feature>
<evidence type="ECO:0000256" key="19">
    <source>
        <dbReference type="ARBA" id="ARBA00024556"/>
    </source>
</evidence>
<evidence type="ECO:0000256" key="9">
    <source>
        <dbReference type="ARBA" id="ARBA00022792"/>
    </source>
</evidence>
<evidence type="ECO:0000256" key="18">
    <source>
        <dbReference type="ARBA" id="ARBA00024512"/>
    </source>
</evidence>
<keyword evidence="7" id="KW-0547">Nucleotide-binding</keyword>
<dbReference type="GO" id="GO:0005743">
    <property type="term" value="C:mitochondrial inner membrane"/>
    <property type="evidence" value="ECO:0007669"/>
    <property type="project" value="UniProtKB-SubCell"/>
</dbReference>
<dbReference type="EC" id="2.7.1.138" evidence="22"/>
<evidence type="ECO:0000256" key="6">
    <source>
        <dbReference type="ARBA" id="ARBA00022679"/>
    </source>
</evidence>
<dbReference type="InterPro" id="IPR001206">
    <property type="entry name" value="Diacylglycerol_kinase_cat_dom"/>
</dbReference>
<name>A0AAN8JC02_PATCE</name>
<dbReference type="EC" id="2.7.1.107" evidence="5"/>
<keyword evidence="6" id="KW-0808">Transferase</keyword>
<evidence type="ECO:0000256" key="2">
    <source>
        <dbReference type="ARBA" id="ARBA00004569"/>
    </source>
</evidence>
<comment type="catalytic activity">
    <reaction evidence="28">
        <text>a monoacylglycerol + ATP = a monoacyl-sn-glycero-3-phosphate + ADP + H(+)</text>
        <dbReference type="Rhea" id="RHEA:19293"/>
        <dbReference type="ChEBI" id="CHEBI:15378"/>
        <dbReference type="ChEBI" id="CHEBI:17408"/>
        <dbReference type="ChEBI" id="CHEBI:30616"/>
        <dbReference type="ChEBI" id="CHEBI:77589"/>
        <dbReference type="ChEBI" id="CHEBI:456216"/>
        <dbReference type="EC" id="2.7.1.94"/>
    </reaction>
    <physiologicalReaction direction="left-to-right" evidence="28">
        <dbReference type="Rhea" id="RHEA:19294"/>
    </physiologicalReaction>
</comment>
<evidence type="ECO:0000256" key="10">
    <source>
        <dbReference type="ARBA" id="ARBA00022840"/>
    </source>
</evidence>
<comment type="catalytic activity">
    <reaction evidence="29">
        <text>N-(hexanoyl)sphing-4-enine + ATP = N-hexanoylsphing-4-enine 1-phosphate + ADP + H(+)</text>
        <dbReference type="Rhea" id="RHEA:43312"/>
        <dbReference type="ChEBI" id="CHEBI:15378"/>
        <dbReference type="ChEBI" id="CHEBI:30616"/>
        <dbReference type="ChEBI" id="CHEBI:63867"/>
        <dbReference type="ChEBI" id="CHEBI:82959"/>
        <dbReference type="ChEBI" id="CHEBI:456216"/>
    </reaction>
    <physiologicalReaction direction="left-to-right" evidence="29">
        <dbReference type="Rhea" id="RHEA:43313"/>
    </physiologicalReaction>
</comment>
<evidence type="ECO:0000313" key="32">
    <source>
        <dbReference type="Proteomes" id="UP001347796"/>
    </source>
</evidence>
<dbReference type="InterPro" id="IPR017438">
    <property type="entry name" value="ATP-NAD_kinase_N"/>
</dbReference>
<comment type="catalytic activity">
    <reaction evidence="17">
        <text>1-(9Z-octadecenoyl)-sn-glycerol + ATP = 1-(9Z-octadecenoyl)-sn-glycero-3-phosphate + ADP + H(+)</text>
        <dbReference type="Rhea" id="RHEA:41079"/>
        <dbReference type="ChEBI" id="CHEBI:15378"/>
        <dbReference type="ChEBI" id="CHEBI:30616"/>
        <dbReference type="ChEBI" id="CHEBI:74544"/>
        <dbReference type="ChEBI" id="CHEBI:75757"/>
        <dbReference type="ChEBI" id="CHEBI:456216"/>
    </reaction>
    <physiologicalReaction direction="left-to-right" evidence="17">
        <dbReference type="Rhea" id="RHEA:41080"/>
    </physiologicalReaction>
</comment>
<comment type="catalytic activity">
    <reaction evidence="27">
        <text>an N-acylsphing-4-enine + ATP = an N-acylsphing-4-enine 1-phosphate + ADP + H(+)</text>
        <dbReference type="Rhea" id="RHEA:17929"/>
        <dbReference type="ChEBI" id="CHEBI:15378"/>
        <dbReference type="ChEBI" id="CHEBI:30616"/>
        <dbReference type="ChEBI" id="CHEBI:52639"/>
        <dbReference type="ChEBI" id="CHEBI:57674"/>
        <dbReference type="ChEBI" id="CHEBI:456216"/>
        <dbReference type="EC" id="2.7.1.138"/>
    </reaction>
    <physiologicalReaction direction="left-to-right" evidence="27">
        <dbReference type="Rhea" id="RHEA:17930"/>
    </physiologicalReaction>
</comment>
<protein>
    <recommendedName>
        <fullName evidence="24">Acylglycerol kinase, mitochondrial</fullName>
        <ecNumber evidence="5">2.7.1.107</ecNumber>
        <ecNumber evidence="22">2.7.1.138</ecNumber>
        <ecNumber evidence="23">2.7.1.94</ecNumber>
    </recommendedName>
    <alternativeName>
        <fullName evidence="25">Multiple substrate lipid kinase</fullName>
    </alternativeName>
</protein>
<evidence type="ECO:0000259" key="30">
    <source>
        <dbReference type="PROSITE" id="PS50146"/>
    </source>
</evidence>
<sequence>MYFREDWIRRALCEEAKLYGDVALPPGSRPRRVTVFLNPAAQRGNGRKLFEKNAAPILYLAGMEVNVVKTEYDGQVKQFMGVLESKDTDGIIVAGGDGTFLETVTGCMRKEDKNYRNSVPIGIIPVGETNRFAQIVFGQDLNEVRFIGEAAMSVVKGVTKKYDVLKIEGSEGKITYAVSGVETGAYRDAESRKSKYWYFGPLKSRWTYLRTAMKSWPPSFKADISYVLSTEENTKQSKKVEQPPSSSYGWLGFLIGRTNRNNVPVVKEYDFDDSKDDEEMISETISAVEFTVNSTNLDTKPKSVEGMTVGIGPSEPTKSQLIKEGWRRINDKSLKFGTEENRQLVVKKIKFTPEVNEDTDMMINIDGESFEALPIEISLLKDRINVFYKAETAS</sequence>
<dbReference type="GO" id="GO:0001729">
    <property type="term" value="F:ceramide kinase activity"/>
    <property type="evidence" value="ECO:0007669"/>
    <property type="project" value="UniProtKB-EC"/>
</dbReference>
<evidence type="ECO:0000256" key="22">
    <source>
        <dbReference type="ARBA" id="ARBA00026096"/>
    </source>
</evidence>
<keyword evidence="13" id="KW-0472">Membrane</keyword>
<organism evidence="31 32">
    <name type="scientific">Patella caerulea</name>
    <name type="common">Rayed Mediterranean limpet</name>
    <dbReference type="NCBI Taxonomy" id="87958"/>
    <lineage>
        <taxon>Eukaryota</taxon>
        <taxon>Metazoa</taxon>
        <taxon>Spiralia</taxon>
        <taxon>Lophotrochozoa</taxon>
        <taxon>Mollusca</taxon>
        <taxon>Gastropoda</taxon>
        <taxon>Patellogastropoda</taxon>
        <taxon>Patelloidea</taxon>
        <taxon>Patellidae</taxon>
        <taxon>Patella</taxon>
    </lineage>
</organism>
<dbReference type="PANTHER" id="PTHR12358">
    <property type="entry name" value="SPHINGOSINE KINASE"/>
    <property type="match status" value="1"/>
</dbReference>
<dbReference type="Pfam" id="PF00781">
    <property type="entry name" value="DAGK_cat"/>
    <property type="match status" value="1"/>
</dbReference>
<evidence type="ECO:0000256" key="8">
    <source>
        <dbReference type="ARBA" id="ARBA00022777"/>
    </source>
</evidence>
<evidence type="ECO:0000256" key="4">
    <source>
        <dbReference type="ARBA" id="ARBA00005175"/>
    </source>
</evidence>
<dbReference type="GO" id="GO:0046512">
    <property type="term" value="P:sphingosine biosynthetic process"/>
    <property type="evidence" value="ECO:0007669"/>
    <property type="project" value="TreeGrafter"/>
</dbReference>
<comment type="catalytic activity">
    <reaction evidence="14">
        <text>1,2-di-(9Z-octadecenoyl)-sn-glycerol + ATP = 1,2-di-(9Z-octadecenoyl)-sn-glycero-3-phosphate + ADP + H(+)</text>
        <dbReference type="Rhea" id="RHEA:40327"/>
        <dbReference type="ChEBI" id="CHEBI:15378"/>
        <dbReference type="ChEBI" id="CHEBI:30616"/>
        <dbReference type="ChEBI" id="CHEBI:52333"/>
        <dbReference type="ChEBI" id="CHEBI:74546"/>
        <dbReference type="ChEBI" id="CHEBI:456216"/>
    </reaction>
    <physiologicalReaction direction="left-to-right" evidence="14">
        <dbReference type="Rhea" id="RHEA:40328"/>
    </physiologicalReaction>
</comment>
<comment type="pathway">
    <text evidence="4">Lipid metabolism; glycerolipid metabolism.</text>
</comment>
<dbReference type="GO" id="GO:0005758">
    <property type="term" value="C:mitochondrial intermembrane space"/>
    <property type="evidence" value="ECO:0007669"/>
    <property type="project" value="UniProtKB-SubCell"/>
</dbReference>
<evidence type="ECO:0000256" key="13">
    <source>
        <dbReference type="ARBA" id="ARBA00023136"/>
    </source>
</evidence>
<evidence type="ECO:0000256" key="5">
    <source>
        <dbReference type="ARBA" id="ARBA00012133"/>
    </source>
</evidence>
<evidence type="ECO:0000256" key="3">
    <source>
        <dbReference type="ARBA" id="ARBA00004637"/>
    </source>
</evidence>
<dbReference type="InterPro" id="IPR050187">
    <property type="entry name" value="Lipid_Phosphate_FormReg"/>
</dbReference>
<comment type="catalytic activity">
    <reaction evidence="15">
        <text>a 1,2-diacyl-sn-glycerol + ATP = a 1,2-diacyl-sn-glycero-3-phosphate + ADP + H(+)</text>
        <dbReference type="Rhea" id="RHEA:10272"/>
        <dbReference type="ChEBI" id="CHEBI:15378"/>
        <dbReference type="ChEBI" id="CHEBI:17815"/>
        <dbReference type="ChEBI" id="CHEBI:30616"/>
        <dbReference type="ChEBI" id="CHEBI:58608"/>
        <dbReference type="ChEBI" id="CHEBI:456216"/>
        <dbReference type="EC" id="2.7.1.107"/>
    </reaction>
    <physiologicalReaction direction="left-to-right" evidence="15">
        <dbReference type="Rhea" id="RHEA:10273"/>
    </physiologicalReaction>
</comment>
<reference evidence="31 32" key="1">
    <citation type="submission" date="2024-01" db="EMBL/GenBank/DDBJ databases">
        <title>The genome of the rayed Mediterranean limpet Patella caerulea (Linnaeus, 1758).</title>
        <authorList>
            <person name="Anh-Thu Weber A."/>
            <person name="Halstead-Nussloch G."/>
        </authorList>
    </citation>
    <scope>NUCLEOTIDE SEQUENCE [LARGE SCALE GENOMIC DNA]</scope>
    <source>
        <strain evidence="31">AATW-2023a</strain>
        <tissue evidence="31">Whole specimen</tissue>
    </source>
</reference>
<comment type="similarity">
    <text evidence="21">Belongs to the AGK family.</text>
</comment>
<evidence type="ECO:0000256" key="12">
    <source>
        <dbReference type="ARBA" id="ARBA00023128"/>
    </source>
</evidence>
<keyword evidence="11" id="KW-0443">Lipid metabolism</keyword>
<evidence type="ECO:0000256" key="27">
    <source>
        <dbReference type="ARBA" id="ARBA00048034"/>
    </source>
</evidence>
<dbReference type="SUPFAM" id="SSF111331">
    <property type="entry name" value="NAD kinase/diacylglycerol kinase-like"/>
    <property type="match status" value="1"/>
</dbReference>
<dbReference type="Gene3D" id="3.40.50.10330">
    <property type="entry name" value="Probable inorganic polyphosphate/atp-NAD kinase, domain 1"/>
    <property type="match status" value="1"/>
</dbReference>
<gene>
    <name evidence="31" type="ORF">SNE40_016674</name>
</gene>
<comment type="caution">
    <text evidence="31">The sequence shown here is derived from an EMBL/GenBank/DDBJ whole genome shotgun (WGS) entry which is preliminary data.</text>
</comment>
<evidence type="ECO:0000256" key="28">
    <source>
        <dbReference type="ARBA" id="ARBA00048663"/>
    </source>
</evidence>
<dbReference type="Pfam" id="PF19712">
    <property type="entry name" value="AGK_C"/>
    <property type="match status" value="1"/>
</dbReference>
<dbReference type="InterPro" id="IPR045579">
    <property type="entry name" value="AGK_C"/>
</dbReference>
<dbReference type="EC" id="2.7.1.94" evidence="23"/>
<evidence type="ECO:0000256" key="21">
    <source>
        <dbReference type="ARBA" id="ARBA00025749"/>
    </source>
</evidence>
<evidence type="ECO:0000313" key="31">
    <source>
        <dbReference type="EMBL" id="KAK6173166.1"/>
    </source>
</evidence>
<comment type="cofactor">
    <cofactor evidence="1">
        <name>Mg(2+)</name>
        <dbReference type="ChEBI" id="CHEBI:18420"/>
    </cofactor>
</comment>
<comment type="catalytic activity">
    <reaction evidence="26">
        <text>a 2-acylglycerol + ATP = a 2-acyl-sn-glycerol 3-phosphate + ADP + H(+)</text>
        <dbReference type="Rhea" id="RHEA:39847"/>
        <dbReference type="ChEBI" id="CHEBI:15378"/>
        <dbReference type="ChEBI" id="CHEBI:17389"/>
        <dbReference type="ChEBI" id="CHEBI:30616"/>
        <dbReference type="ChEBI" id="CHEBI:64982"/>
        <dbReference type="ChEBI" id="CHEBI:456216"/>
    </reaction>
    <physiologicalReaction direction="left-to-right" evidence="26">
        <dbReference type="Rhea" id="RHEA:39848"/>
    </physiologicalReaction>
</comment>
<evidence type="ECO:0000256" key="14">
    <source>
        <dbReference type="ARBA" id="ARBA00023371"/>
    </source>
</evidence>
<comment type="catalytic activity">
    <reaction evidence="16">
        <text>1-(5Z,8Z,11Z,14Z-eicosatetraenoyl)-sn-glycerol + ATP = 1-(5Z,8Z,11Z,14Z-eicosatetraenoyl)-sn-glycero-3-phosphate + ADP + H(+)</text>
        <dbReference type="Rhea" id="RHEA:43328"/>
        <dbReference type="ChEBI" id="CHEBI:15378"/>
        <dbReference type="ChEBI" id="CHEBI:30616"/>
        <dbReference type="ChEBI" id="CHEBI:34071"/>
        <dbReference type="ChEBI" id="CHEBI:74938"/>
        <dbReference type="ChEBI" id="CHEBI:456216"/>
    </reaction>
    <physiologicalReaction direction="left-to-right" evidence="16">
        <dbReference type="Rhea" id="RHEA:43329"/>
    </physiologicalReaction>
</comment>
<keyword evidence="9" id="KW-0999">Mitochondrion inner membrane</keyword>
<evidence type="ECO:0000256" key="7">
    <source>
        <dbReference type="ARBA" id="ARBA00022741"/>
    </source>
</evidence>
<evidence type="ECO:0000256" key="17">
    <source>
        <dbReference type="ARBA" id="ARBA00024505"/>
    </source>
</evidence>
<dbReference type="AlphaFoldDB" id="A0AAN8JC02"/>